<dbReference type="InterPro" id="IPR020594">
    <property type="entry name" value="Ribosomal_bL9_bac/chp"/>
</dbReference>
<comment type="function">
    <text evidence="7">Binds to the 23S rRNA.</text>
</comment>
<evidence type="ECO:0000256" key="6">
    <source>
        <dbReference type="ARBA" id="ARBA00035292"/>
    </source>
</evidence>
<evidence type="ECO:0000256" key="2">
    <source>
        <dbReference type="ARBA" id="ARBA00022730"/>
    </source>
</evidence>
<dbReference type="Gene3D" id="3.10.430.100">
    <property type="entry name" value="Ribosomal protein L9, C-terminal domain"/>
    <property type="match status" value="1"/>
</dbReference>
<sequence>MKVILIQEVKNLGKAGEIKEVSDGYARNFLIPRGLAEEATKGKVKESEEKKLKMQRKKEKELSEAEKLKEKLQGKTISIKARAGGADRLFGAVTSREISEILQQELGIVIDKKKIELPQPIKQLGEYKVKVKVYPSIQAEIKVIVAAE</sequence>
<dbReference type="InterPro" id="IPR000244">
    <property type="entry name" value="Ribosomal_bL9"/>
</dbReference>
<dbReference type="GO" id="GO:1990904">
    <property type="term" value="C:ribonucleoprotein complex"/>
    <property type="evidence" value="ECO:0007669"/>
    <property type="project" value="UniProtKB-KW"/>
</dbReference>
<accession>Q0ATY1</accession>
<dbReference type="GO" id="GO:0003735">
    <property type="term" value="F:structural constituent of ribosome"/>
    <property type="evidence" value="ECO:0007669"/>
    <property type="project" value="InterPro"/>
</dbReference>
<dbReference type="InterPro" id="IPR020070">
    <property type="entry name" value="Ribosomal_bL9_N"/>
</dbReference>
<gene>
    <name evidence="7" type="primary">rplI</name>
    <name evidence="10" type="ordered locus">Swol_2535</name>
</gene>
<evidence type="ECO:0000313" key="10">
    <source>
        <dbReference type="EMBL" id="ABI69823.1"/>
    </source>
</evidence>
<dbReference type="InterPro" id="IPR036935">
    <property type="entry name" value="Ribosomal_bL9_N_sf"/>
</dbReference>
<evidence type="ECO:0000313" key="11">
    <source>
        <dbReference type="Proteomes" id="UP000001968"/>
    </source>
</evidence>
<reference evidence="11" key="1">
    <citation type="journal article" date="2010" name="Environ. Microbiol.">
        <title>The genome of Syntrophomonas wolfei: new insights into syntrophic metabolism and biohydrogen production.</title>
        <authorList>
            <person name="Sieber J.R."/>
            <person name="Sims D.R."/>
            <person name="Han C."/>
            <person name="Kim E."/>
            <person name="Lykidis A."/>
            <person name="Lapidus A.L."/>
            <person name="McDonnald E."/>
            <person name="Rohlin L."/>
            <person name="Culley D.E."/>
            <person name="Gunsalus R."/>
            <person name="McInerney M.J."/>
        </authorList>
    </citation>
    <scope>NUCLEOTIDE SEQUENCE [LARGE SCALE GENOMIC DNA]</scope>
    <source>
        <strain evidence="11">DSM 2245B / Goettingen</strain>
    </source>
</reference>
<dbReference type="HOGENOM" id="CLU_078938_3_0_9"/>
<keyword evidence="4 7" id="KW-0689">Ribosomal protein</keyword>
<name>Q0ATY1_SYNWW</name>
<dbReference type="NCBIfam" id="TIGR00158">
    <property type="entry name" value="L9"/>
    <property type="match status" value="1"/>
</dbReference>
<evidence type="ECO:0000256" key="7">
    <source>
        <dbReference type="HAMAP-Rule" id="MF_00503"/>
    </source>
</evidence>
<feature type="coiled-coil region" evidence="8">
    <location>
        <begin position="44"/>
        <end position="75"/>
    </location>
</feature>
<dbReference type="GO" id="GO:0019843">
    <property type="term" value="F:rRNA binding"/>
    <property type="evidence" value="ECO:0007669"/>
    <property type="project" value="UniProtKB-UniRule"/>
</dbReference>
<dbReference type="AlphaFoldDB" id="Q0ATY1"/>
<evidence type="ECO:0000259" key="9">
    <source>
        <dbReference type="PROSITE" id="PS00651"/>
    </source>
</evidence>
<proteinExistence type="inferred from homology"/>
<evidence type="ECO:0000256" key="4">
    <source>
        <dbReference type="ARBA" id="ARBA00022980"/>
    </source>
</evidence>
<dbReference type="PROSITE" id="PS00651">
    <property type="entry name" value="RIBOSOMAL_L9"/>
    <property type="match status" value="1"/>
</dbReference>
<keyword evidence="2 7" id="KW-0699">rRNA-binding</keyword>
<keyword evidence="5 7" id="KW-0687">Ribonucleoprotein</keyword>
<dbReference type="InterPro" id="IPR020069">
    <property type="entry name" value="Ribosomal_bL9_C"/>
</dbReference>
<dbReference type="eggNOG" id="COG0359">
    <property type="taxonomic scope" value="Bacteria"/>
</dbReference>
<dbReference type="SUPFAM" id="SSF55653">
    <property type="entry name" value="Ribosomal protein L9 C-domain"/>
    <property type="match status" value="1"/>
</dbReference>
<organism evidence="10 11">
    <name type="scientific">Syntrophomonas wolfei subsp. wolfei (strain DSM 2245B / Goettingen)</name>
    <dbReference type="NCBI Taxonomy" id="335541"/>
    <lineage>
        <taxon>Bacteria</taxon>
        <taxon>Bacillati</taxon>
        <taxon>Bacillota</taxon>
        <taxon>Clostridia</taxon>
        <taxon>Eubacteriales</taxon>
        <taxon>Syntrophomonadaceae</taxon>
        <taxon>Syntrophomonas</taxon>
    </lineage>
</organism>
<dbReference type="Gene3D" id="3.40.5.10">
    <property type="entry name" value="Ribosomal protein L9, N-terminal domain"/>
    <property type="match status" value="1"/>
</dbReference>
<evidence type="ECO:0000256" key="5">
    <source>
        <dbReference type="ARBA" id="ARBA00023274"/>
    </source>
</evidence>
<dbReference type="RefSeq" id="WP_011641903.1">
    <property type="nucleotide sequence ID" value="NC_008346.1"/>
</dbReference>
<evidence type="ECO:0000256" key="3">
    <source>
        <dbReference type="ARBA" id="ARBA00022884"/>
    </source>
</evidence>
<dbReference type="GO" id="GO:0006412">
    <property type="term" value="P:translation"/>
    <property type="evidence" value="ECO:0007669"/>
    <property type="project" value="UniProtKB-UniRule"/>
</dbReference>
<dbReference type="GO" id="GO:0005840">
    <property type="term" value="C:ribosome"/>
    <property type="evidence" value="ECO:0007669"/>
    <property type="project" value="UniProtKB-KW"/>
</dbReference>
<dbReference type="FunFam" id="3.40.5.10:FF:000002">
    <property type="entry name" value="50S ribosomal protein L9"/>
    <property type="match status" value="1"/>
</dbReference>
<dbReference type="Pfam" id="PF01281">
    <property type="entry name" value="Ribosomal_L9_N"/>
    <property type="match status" value="1"/>
</dbReference>
<dbReference type="Pfam" id="PF03948">
    <property type="entry name" value="Ribosomal_L9_C"/>
    <property type="match status" value="1"/>
</dbReference>
<feature type="domain" description="Ribosomal protein L9" evidence="9">
    <location>
        <begin position="13"/>
        <end position="40"/>
    </location>
</feature>
<dbReference type="EMBL" id="CP000448">
    <property type="protein sequence ID" value="ABI69823.1"/>
    <property type="molecule type" value="Genomic_DNA"/>
</dbReference>
<keyword evidence="3 7" id="KW-0694">RNA-binding</keyword>
<dbReference type="OrthoDB" id="9788336at2"/>
<dbReference type="KEGG" id="swo:Swol_2535"/>
<keyword evidence="8" id="KW-0175">Coiled coil</keyword>
<dbReference type="Proteomes" id="UP000001968">
    <property type="component" value="Chromosome"/>
</dbReference>
<dbReference type="HAMAP" id="MF_00503">
    <property type="entry name" value="Ribosomal_bL9"/>
    <property type="match status" value="1"/>
</dbReference>
<evidence type="ECO:0000256" key="1">
    <source>
        <dbReference type="ARBA" id="ARBA00010605"/>
    </source>
</evidence>
<dbReference type="InterPro" id="IPR036791">
    <property type="entry name" value="Ribosomal_bL9_C_sf"/>
</dbReference>
<dbReference type="PANTHER" id="PTHR21368">
    <property type="entry name" value="50S RIBOSOMAL PROTEIN L9"/>
    <property type="match status" value="1"/>
</dbReference>
<evidence type="ECO:0000256" key="8">
    <source>
        <dbReference type="SAM" id="Coils"/>
    </source>
</evidence>
<dbReference type="SUPFAM" id="SSF55658">
    <property type="entry name" value="L9 N-domain-like"/>
    <property type="match status" value="1"/>
</dbReference>
<dbReference type="InterPro" id="IPR009027">
    <property type="entry name" value="Ribosomal_bL9/RNase_H1_N"/>
</dbReference>
<keyword evidence="11" id="KW-1185">Reference proteome</keyword>
<dbReference type="STRING" id="335541.Swol_2535"/>
<protein>
    <recommendedName>
        <fullName evidence="6 7">Large ribosomal subunit protein bL9</fullName>
    </recommendedName>
</protein>
<comment type="similarity">
    <text evidence="1 7">Belongs to the bacterial ribosomal protein bL9 family.</text>
</comment>